<dbReference type="KEGG" id="slr:L21SP2_1211"/>
<evidence type="ECO:0000313" key="2">
    <source>
        <dbReference type="EMBL" id="AHC14612.1"/>
    </source>
</evidence>
<dbReference type="PANTHER" id="PTHR41786:SF1">
    <property type="entry name" value="6-HYDROXYMETHYLPTERIN DIPHOSPHOKINASE MPTE-LIKE DOMAIN-CONTAINING PROTEIN"/>
    <property type="match status" value="1"/>
</dbReference>
<dbReference type="HOGENOM" id="CLU_026503_0_0_12"/>
<dbReference type="AlphaFoldDB" id="V5WFM6"/>
<dbReference type="eggNOG" id="COG2604">
    <property type="taxonomic scope" value="Bacteria"/>
</dbReference>
<evidence type="ECO:0000313" key="3">
    <source>
        <dbReference type="Proteomes" id="UP000018680"/>
    </source>
</evidence>
<reference evidence="2 3" key="1">
    <citation type="journal article" date="2015" name="Stand. Genomic Sci.">
        <title>Complete genome sequence and description of Salinispira pacifica gen. nov., sp. nov., a novel spirochaete isolated form a hypersaline microbial mat.</title>
        <authorList>
            <person name="Ben Hania W."/>
            <person name="Joseph M."/>
            <person name="Schumann P."/>
            <person name="Bunk B."/>
            <person name="Fiebig A."/>
            <person name="Sproer C."/>
            <person name="Klenk H.P."/>
            <person name="Fardeau M.L."/>
            <person name="Spring S."/>
        </authorList>
    </citation>
    <scope>NUCLEOTIDE SEQUENCE [LARGE SCALE GENOMIC DNA]</scope>
    <source>
        <strain evidence="2 3">L21-RPul-D2</strain>
    </source>
</reference>
<keyword evidence="3" id="KW-1185">Reference proteome</keyword>
<protein>
    <recommendedName>
        <fullName evidence="1">6-hydroxymethylpterin diphosphokinase MptE-like domain-containing protein</fullName>
    </recommendedName>
</protein>
<feature type="domain" description="6-hydroxymethylpterin diphosphokinase MptE-like" evidence="1">
    <location>
        <begin position="183"/>
        <end position="357"/>
    </location>
</feature>
<dbReference type="STRING" id="1307761.L21SP2_1211"/>
<evidence type="ECO:0000259" key="1">
    <source>
        <dbReference type="Pfam" id="PF01973"/>
    </source>
</evidence>
<name>V5WFM6_9SPIO</name>
<dbReference type="EMBL" id="CP006939">
    <property type="protein sequence ID" value="AHC14612.1"/>
    <property type="molecule type" value="Genomic_DNA"/>
</dbReference>
<organism evidence="2 3">
    <name type="scientific">Salinispira pacifica</name>
    <dbReference type="NCBI Taxonomy" id="1307761"/>
    <lineage>
        <taxon>Bacteria</taxon>
        <taxon>Pseudomonadati</taxon>
        <taxon>Spirochaetota</taxon>
        <taxon>Spirochaetia</taxon>
        <taxon>Spirochaetales</taxon>
        <taxon>Spirochaetaceae</taxon>
        <taxon>Salinispira</taxon>
    </lineage>
</organism>
<dbReference type="PATRIC" id="fig|1307761.3.peg.1205"/>
<gene>
    <name evidence="2" type="ORF">L21SP2_1211</name>
</gene>
<dbReference type="RefSeq" id="WP_024267536.1">
    <property type="nucleotide sequence ID" value="NC_023035.1"/>
</dbReference>
<dbReference type="Proteomes" id="UP000018680">
    <property type="component" value="Chromosome"/>
</dbReference>
<proteinExistence type="predicted"/>
<dbReference type="InterPro" id="IPR002826">
    <property type="entry name" value="MptE-like"/>
</dbReference>
<dbReference type="Pfam" id="PF01973">
    <property type="entry name" value="MptE-like"/>
    <property type="match status" value="1"/>
</dbReference>
<accession>V5WFM6</accession>
<sequence length="603" mass="68512">MSNHPTPPSPEFPGGKIYRNERGILCAELGTIHLHSRRNPVKEAEKITAKALDGKQPELPGIVVFGLGLGYHIHAIQKLLPNAEVVCFEPHAEWLELIHQGEPDLPECRIICPEPWNEESSGTWEKELSALFHAGYILFSLDAHKRIYRDWYNRIRELSARFSNRDTINRNTLKRFGQRWMENLIQNFFLTDQSGDIASLQGIFSGSPALLLAGGPGIESVAHELKNLAGKMPVCAVDTAYPFCLRHGVNPDFVLAVDPQYWNTKHFERISELSLPGNSIQPILISETSAHPRTFRLLGGTPRFCKSMFPLGEYFEKQYPPRPSLGSGGSVATTAWDFLRFLGCSPIYTAGLDMGFPGHQTHFKGSYIEETLAIRGSRFKPCEQQSFSYLISGNPVERESYEGTPILSDSRMDIFCDWFEYQLRKPDAPETYSLTPFSRRIPGFQYIDPGKIPHSEKRRTDIHERMAPHQDNPRQNIRISDATFILESLTESLNGISMMCEKALDQMREYESGNSNLEQLLQLLDHLDTQLLGDDNRRIAGFLINDVMESLAKLPDAPDIEEALRRSRTLYSRLGSGAQQTMELIRKSKKRVKNFRERTEDDK</sequence>
<dbReference type="PANTHER" id="PTHR41786">
    <property type="entry name" value="MOTILITY ACCESSORY FACTOR MAF"/>
    <property type="match status" value="1"/>
</dbReference>